<accession>E0VH51</accession>
<protein>
    <submittedName>
        <fullName evidence="1 2">Uncharacterized protein</fullName>
    </submittedName>
</protein>
<reference evidence="1" key="1">
    <citation type="submission" date="2007-04" db="EMBL/GenBank/DDBJ databases">
        <title>Annotation of Pediculus humanus corporis strain USDA.</title>
        <authorList>
            <person name="Kirkness E."/>
            <person name="Hannick L."/>
            <person name="Hass B."/>
            <person name="Bruggner R."/>
            <person name="Lawson D."/>
            <person name="Bidwell S."/>
            <person name="Joardar V."/>
            <person name="Caler E."/>
            <person name="Walenz B."/>
            <person name="Inman J."/>
            <person name="Schobel S."/>
            <person name="Galinsky K."/>
            <person name="Amedeo P."/>
            <person name="Strausberg R."/>
        </authorList>
    </citation>
    <scope>NUCLEOTIDE SEQUENCE</scope>
    <source>
        <strain evidence="1">USDA</strain>
    </source>
</reference>
<dbReference type="InParanoid" id="E0VH51"/>
<evidence type="ECO:0000313" key="3">
    <source>
        <dbReference type="Proteomes" id="UP000009046"/>
    </source>
</evidence>
<dbReference type="VEuPathDB" id="VectorBase:PHUM201210"/>
<dbReference type="KEGG" id="phu:Phum_PHUM201210"/>
<keyword evidence="3" id="KW-1185">Reference proteome</keyword>
<dbReference type="AlphaFoldDB" id="E0VH51"/>
<gene>
    <name evidence="2" type="primary">8238490</name>
    <name evidence="1" type="ORF">Phum_PHUM201210</name>
</gene>
<sequence>MDSNRKGLIKYILKVNFMDAGEGFSSDRNCYVNTWPNIVNLLTFCTSETDPMVNILSRIKMSLF</sequence>
<dbReference type="EMBL" id="AAZO01002331">
    <property type="status" value="NOT_ANNOTATED_CDS"/>
    <property type="molecule type" value="Genomic_DNA"/>
</dbReference>
<dbReference type="GeneID" id="8238490"/>
<dbReference type="HOGENOM" id="CLU_2870283_0_0_1"/>
<dbReference type="CTD" id="8238490"/>
<reference evidence="2" key="3">
    <citation type="submission" date="2021-02" db="UniProtKB">
        <authorList>
            <consortium name="EnsemblMetazoa"/>
        </authorList>
    </citation>
    <scope>IDENTIFICATION</scope>
    <source>
        <strain evidence="2">USDA</strain>
    </source>
</reference>
<name>E0VH51_PEDHC</name>
<evidence type="ECO:0000313" key="2">
    <source>
        <dbReference type="EnsemblMetazoa" id="PHUM201210-PA"/>
    </source>
</evidence>
<reference evidence="1" key="2">
    <citation type="submission" date="2007-04" db="EMBL/GenBank/DDBJ databases">
        <title>The genome of the human body louse.</title>
        <authorList>
            <consortium name="The Human Body Louse Genome Consortium"/>
            <person name="Kirkness E."/>
            <person name="Walenz B."/>
            <person name="Hass B."/>
            <person name="Bruggner R."/>
            <person name="Strausberg R."/>
        </authorList>
    </citation>
    <scope>NUCLEOTIDE SEQUENCE</scope>
    <source>
        <strain evidence="1">USDA</strain>
    </source>
</reference>
<dbReference type="Proteomes" id="UP000009046">
    <property type="component" value="Unassembled WGS sequence"/>
</dbReference>
<dbReference type="RefSeq" id="XP_002425445.1">
    <property type="nucleotide sequence ID" value="XM_002425400.1"/>
</dbReference>
<dbReference type="EMBL" id="DS235158">
    <property type="protein sequence ID" value="EEB12707.1"/>
    <property type="molecule type" value="Genomic_DNA"/>
</dbReference>
<organism>
    <name type="scientific">Pediculus humanus subsp. corporis</name>
    <name type="common">Body louse</name>
    <dbReference type="NCBI Taxonomy" id="121224"/>
    <lineage>
        <taxon>Eukaryota</taxon>
        <taxon>Metazoa</taxon>
        <taxon>Ecdysozoa</taxon>
        <taxon>Arthropoda</taxon>
        <taxon>Hexapoda</taxon>
        <taxon>Insecta</taxon>
        <taxon>Pterygota</taxon>
        <taxon>Neoptera</taxon>
        <taxon>Paraneoptera</taxon>
        <taxon>Psocodea</taxon>
        <taxon>Troctomorpha</taxon>
        <taxon>Phthiraptera</taxon>
        <taxon>Anoplura</taxon>
        <taxon>Pediculidae</taxon>
        <taxon>Pediculus</taxon>
    </lineage>
</organism>
<proteinExistence type="predicted"/>
<dbReference type="EnsemblMetazoa" id="PHUM201210-RA">
    <property type="protein sequence ID" value="PHUM201210-PA"/>
    <property type="gene ID" value="PHUM201210"/>
</dbReference>
<evidence type="ECO:0000313" key="1">
    <source>
        <dbReference type="EMBL" id="EEB12707.1"/>
    </source>
</evidence>